<name>A0A5B7CZ01_PORTR</name>
<dbReference type="Proteomes" id="UP000324222">
    <property type="component" value="Unassembled WGS sequence"/>
</dbReference>
<evidence type="ECO:0000313" key="2">
    <source>
        <dbReference type="Proteomes" id="UP000324222"/>
    </source>
</evidence>
<dbReference type="EMBL" id="VSRR010000229">
    <property type="protein sequence ID" value="MPC12663.1"/>
    <property type="molecule type" value="Genomic_DNA"/>
</dbReference>
<evidence type="ECO:0000313" key="1">
    <source>
        <dbReference type="EMBL" id="MPC12663.1"/>
    </source>
</evidence>
<comment type="caution">
    <text evidence="1">The sequence shown here is derived from an EMBL/GenBank/DDBJ whole genome shotgun (WGS) entry which is preliminary data.</text>
</comment>
<protein>
    <submittedName>
        <fullName evidence="1">Uncharacterized protein</fullName>
    </submittedName>
</protein>
<accession>A0A5B7CZ01</accession>
<organism evidence="1 2">
    <name type="scientific">Portunus trituberculatus</name>
    <name type="common">Swimming crab</name>
    <name type="synonym">Neptunus trituberculatus</name>
    <dbReference type="NCBI Taxonomy" id="210409"/>
    <lineage>
        <taxon>Eukaryota</taxon>
        <taxon>Metazoa</taxon>
        <taxon>Ecdysozoa</taxon>
        <taxon>Arthropoda</taxon>
        <taxon>Crustacea</taxon>
        <taxon>Multicrustacea</taxon>
        <taxon>Malacostraca</taxon>
        <taxon>Eumalacostraca</taxon>
        <taxon>Eucarida</taxon>
        <taxon>Decapoda</taxon>
        <taxon>Pleocyemata</taxon>
        <taxon>Brachyura</taxon>
        <taxon>Eubrachyura</taxon>
        <taxon>Portunoidea</taxon>
        <taxon>Portunidae</taxon>
        <taxon>Portuninae</taxon>
        <taxon>Portunus</taxon>
    </lineage>
</organism>
<sequence length="40" mass="4595">MEELSFEALNTTKFSLPQLEISENSEVRRFVASLHDLLIS</sequence>
<proteinExistence type="predicted"/>
<keyword evidence="2" id="KW-1185">Reference proteome</keyword>
<dbReference type="AlphaFoldDB" id="A0A5B7CZ01"/>
<gene>
    <name evidence="1" type="ORF">E2C01_005367</name>
</gene>
<reference evidence="1 2" key="1">
    <citation type="submission" date="2019-05" db="EMBL/GenBank/DDBJ databases">
        <title>Another draft genome of Portunus trituberculatus and its Hox gene families provides insights of decapod evolution.</title>
        <authorList>
            <person name="Jeong J.-H."/>
            <person name="Song I."/>
            <person name="Kim S."/>
            <person name="Choi T."/>
            <person name="Kim D."/>
            <person name="Ryu S."/>
            <person name="Kim W."/>
        </authorList>
    </citation>
    <scope>NUCLEOTIDE SEQUENCE [LARGE SCALE GENOMIC DNA]</scope>
    <source>
        <tissue evidence="1">Muscle</tissue>
    </source>
</reference>